<dbReference type="STRING" id="1732.SAMN02910417_01346"/>
<feature type="transmembrane region" description="Helical" evidence="1">
    <location>
        <begin position="154"/>
        <end position="178"/>
    </location>
</feature>
<evidence type="ECO:0008006" key="4">
    <source>
        <dbReference type="Google" id="ProtNLM"/>
    </source>
</evidence>
<evidence type="ECO:0000313" key="2">
    <source>
        <dbReference type="EMBL" id="SDB18207.1"/>
    </source>
</evidence>
<proteinExistence type="predicted"/>
<dbReference type="EMBL" id="FMXR01000009">
    <property type="protein sequence ID" value="SDB18207.1"/>
    <property type="molecule type" value="Genomic_DNA"/>
</dbReference>
<evidence type="ECO:0000313" key="3">
    <source>
        <dbReference type="Proteomes" id="UP000199228"/>
    </source>
</evidence>
<keyword evidence="3" id="KW-1185">Reference proteome</keyword>
<dbReference type="AlphaFoldDB" id="A0A1G6BC64"/>
<keyword evidence="1" id="KW-0472">Membrane</keyword>
<feature type="transmembrane region" description="Helical" evidence="1">
    <location>
        <begin position="111"/>
        <end position="142"/>
    </location>
</feature>
<dbReference type="OrthoDB" id="9816138at2"/>
<reference evidence="2 3" key="1">
    <citation type="submission" date="2016-10" db="EMBL/GenBank/DDBJ databases">
        <authorList>
            <person name="de Groot N.N."/>
        </authorList>
    </citation>
    <scope>NUCLEOTIDE SEQUENCE [LARGE SCALE GENOMIC DNA]</scope>
    <source>
        <strain evidence="2 3">DSM 3217</strain>
    </source>
</reference>
<dbReference type="RefSeq" id="WP_090173525.1">
    <property type="nucleotide sequence ID" value="NZ_FMXR01000009.1"/>
</dbReference>
<feature type="transmembrane region" description="Helical" evidence="1">
    <location>
        <begin position="55"/>
        <end position="77"/>
    </location>
</feature>
<protein>
    <recommendedName>
        <fullName evidence="4">ABC-2 family transporter protein</fullName>
    </recommendedName>
</protein>
<evidence type="ECO:0000256" key="1">
    <source>
        <dbReference type="SAM" id="Phobius"/>
    </source>
</evidence>
<feature type="transmembrane region" description="Helical" evidence="1">
    <location>
        <begin position="190"/>
        <end position="212"/>
    </location>
</feature>
<gene>
    <name evidence="2" type="ORF">SAMN02910417_01346</name>
</gene>
<sequence>MLGKLIKYDLRAAGRMLIFLYIAVLAMAVVFGFSLKNMVSSDYYFAVGGTDTLNVIVTIIYIVLLVVMLLLTFVMIVRQFYKNMLCGQGYLMNALPVKTWMHLASKTITGFIWAIVSSIVSILSLLIALCISQEYASIWAVIQEVLQTFPHTLIALYAAGLFVGAIGSVLMIYLALMLGNLFNKHKLGMAILMFIVLLIGTGSVRSVVWMTTAGWLGDDAYLFDEYFMIDAAAAQVVLAAVMAVVFWIVTNWLMKKKLNLD</sequence>
<organism evidence="2 3">
    <name type="scientific">Eubacterium oxidoreducens</name>
    <dbReference type="NCBI Taxonomy" id="1732"/>
    <lineage>
        <taxon>Bacteria</taxon>
        <taxon>Bacillati</taxon>
        <taxon>Bacillota</taxon>
        <taxon>Clostridia</taxon>
        <taxon>Eubacteriales</taxon>
        <taxon>Eubacteriaceae</taxon>
        <taxon>Eubacterium</taxon>
    </lineage>
</organism>
<accession>A0A1G6BC64</accession>
<feature type="transmembrane region" description="Helical" evidence="1">
    <location>
        <begin position="12"/>
        <end position="35"/>
    </location>
</feature>
<name>A0A1G6BC64_EUBOX</name>
<keyword evidence="1" id="KW-1133">Transmembrane helix</keyword>
<dbReference type="Proteomes" id="UP000199228">
    <property type="component" value="Unassembled WGS sequence"/>
</dbReference>
<feature type="transmembrane region" description="Helical" evidence="1">
    <location>
        <begin position="232"/>
        <end position="254"/>
    </location>
</feature>
<keyword evidence="1" id="KW-0812">Transmembrane</keyword>